<organism evidence="1 2">
    <name type="scientific">Methylobacterium trifolii</name>
    <dbReference type="NCBI Taxonomy" id="1003092"/>
    <lineage>
        <taxon>Bacteria</taxon>
        <taxon>Pseudomonadati</taxon>
        <taxon>Pseudomonadota</taxon>
        <taxon>Alphaproteobacteria</taxon>
        <taxon>Hyphomicrobiales</taxon>
        <taxon>Methylobacteriaceae</taxon>
        <taxon>Methylobacterium</taxon>
    </lineage>
</organism>
<dbReference type="Gene3D" id="3.30.2310.20">
    <property type="entry name" value="RelE-like"/>
    <property type="match status" value="1"/>
</dbReference>
<dbReference type="InterPro" id="IPR035093">
    <property type="entry name" value="RelE/ParE_toxin_dom_sf"/>
</dbReference>
<keyword evidence="2" id="KW-1185">Reference proteome</keyword>
<dbReference type="Pfam" id="PF05015">
    <property type="entry name" value="HigB-like_toxin"/>
    <property type="match status" value="1"/>
</dbReference>
<dbReference type="Proteomes" id="UP001055057">
    <property type="component" value="Unassembled WGS sequence"/>
</dbReference>
<dbReference type="PANTHER" id="PTHR40266">
    <property type="entry name" value="TOXIN HIGB-1"/>
    <property type="match status" value="1"/>
</dbReference>
<reference evidence="1" key="2">
    <citation type="submission" date="2021-08" db="EMBL/GenBank/DDBJ databases">
        <authorList>
            <person name="Tani A."/>
            <person name="Ola A."/>
            <person name="Ogura Y."/>
            <person name="Katsura K."/>
            <person name="Hayashi T."/>
        </authorList>
    </citation>
    <scope>NUCLEOTIDE SEQUENCE</scope>
    <source>
        <strain evidence="1">DSM 23632</strain>
    </source>
</reference>
<protein>
    <recommendedName>
        <fullName evidence="3">Type II toxin-antitoxin system RelE/ParE family toxin</fullName>
    </recommendedName>
</protein>
<evidence type="ECO:0008006" key="3">
    <source>
        <dbReference type="Google" id="ProtNLM"/>
    </source>
</evidence>
<dbReference type="SUPFAM" id="SSF143011">
    <property type="entry name" value="RelE-like"/>
    <property type="match status" value="1"/>
</dbReference>
<proteinExistence type="predicted"/>
<dbReference type="RefSeq" id="WP_283214980.1">
    <property type="nucleotide sequence ID" value="NZ_BPRB01000111.1"/>
</dbReference>
<dbReference type="PANTHER" id="PTHR40266:SF2">
    <property type="entry name" value="TOXIN HIGB-1"/>
    <property type="match status" value="1"/>
</dbReference>
<comment type="caution">
    <text evidence="1">The sequence shown here is derived from an EMBL/GenBank/DDBJ whole genome shotgun (WGS) entry which is preliminary data.</text>
</comment>
<evidence type="ECO:0000313" key="1">
    <source>
        <dbReference type="EMBL" id="GJE60008.1"/>
    </source>
</evidence>
<evidence type="ECO:0000313" key="2">
    <source>
        <dbReference type="Proteomes" id="UP001055057"/>
    </source>
</evidence>
<sequence>MTSRERRLIQSFANRATEAVYRGQRPKGFPAEIFAAARRKLAYLDQARDLNDLRAPPGNRLHALLHDRAGQHAIRVNDQYRICFRWTEAGPAEVEIVDYH</sequence>
<dbReference type="EMBL" id="BPRB01000111">
    <property type="protein sequence ID" value="GJE60008.1"/>
    <property type="molecule type" value="Genomic_DNA"/>
</dbReference>
<gene>
    <name evidence="1" type="ORF">MPOCJGCO_2117</name>
</gene>
<accession>A0ABQ4U139</accession>
<name>A0ABQ4U139_9HYPH</name>
<dbReference type="InterPro" id="IPR007711">
    <property type="entry name" value="HigB-1"/>
</dbReference>
<reference evidence="1" key="1">
    <citation type="journal article" date="2021" name="Front. Microbiol.">
        <title>Comprehensive Comparative Genomics and Phenotyping of Methylobacterium Species.</title>
        <authorList>
            <person name="Alessa O."/>
            <person name="Ogura Y."/>
            <person name="Fujitani Y."/>
            <person name="Takami H."/>
            <person name="Hayashi T."/>
            <person name="Sahin N."/>
            <person name="Tani A."/>
        </authorList>
    </citation>
    <scope>NUCLEOTIDE SEQUENCE</scope>
    <source>
        <strain evidence="1">DSM 23632</strain>
    </source>
</reference>